<keyword evidence="14 19" id="KW-0472">Membrane</keyword>
<dbReference type="FunFam" id="1.10.510.10:FF:000453">
    <property type="entry name" value="LRR receptor-like serine/threonine-protein kinase HSL2"/>
    <property type="match status" value="1"/>
</dbReference>
<accession>A0A5J5BRU9</accession>
<keyword evidence="6" id="KW-0808">Transferase</keyword>
<feature type="region of interest" description="Disordered" evidence="18">
    <location>
        <begin position="917"/>
        <end position="939"/>
    </location>
</feature>
<dbReference type="InterPro" id="IPR001611">
    <property type="entry name" value="Leu-rich_rpt"/>
</dbReference>
<dbReference type="GO" id="GO:0016020">
    <property type="term" value="C:membrane"/>
    <property type="evidence" value="ECO:0007669"/>
    <property type="project" value="UniProtKB-SubCell"/>
</dbReference>
<evidence type="ECO:0000256" key="5">
    <source>
        <dbReference type="ARBA" id="ARBA00022614"/>
    </source>
</evidence>
<evidence type="ECO:0000256" key="19">
    <source>
        <dbReference type="SAM" id="Phobius"/>
    </source>
</evidence>
<dbReference type="SUPFAM" id="SSF56112">
    <property type="entry name" value="Protein kinase-like (PK-like)"/>
    <property type="match status" value="1"/>
</dbReference>
<dbReference type="Proteomes" id="UP000325577">
    <property type="component" value="Linkage Group LG10"/>
</dbReference>
<feature type="domain" description="Protein kinase" evidence="20">
    <location>
        <begin position="636"/>
        <end position="909"/>
    </location>
</feature>
<reference evidence="21 22" key="1">
    <citation type="submission" date="2019-09" db="EMBL/GenBank/DDBJ databases">
        <title>A chromosome-level genome assembly of the Chinese tupelo Nyssa sinensis.</title>
        <authorList>
            <person name="Yang X."/>
            <person name="Kang M."/>
            <person name="Yang Y."/>
            <person name="Xiong H."/>
            <person name="Wang M."/>
            <person name="Zhang Z."/>
            <person name="Wang Z."/>
            <person name="Wu H."/>
            <person name="Ma T."/>
            <person name="Liu J."/>
            <person name="Xi Z."/>
        </authorList>
    </citation>
    <scope>NUCLEOTIDE SEQUENCE [LARGE SCALE GENOMIC DNA]</scope>
    <source>
        <strain evidence="21">J267</strain>
        <tissue evidence="21">Leaf</tissue>
    </source>
</reference>
<keyword evidence="13 19" id="KW-1133">Transmembrane helix</keyword>
<evidence type="ECO:0000256" key="13">
    <source>
        <dbReference type="ARBA" id="ARBA00022989"/>
    </source>
</evidence>
<proteinExistence type="inferred from homology"/>
<dbReference type="FunFam" id="3.80.10.10:FF:000363">
    <property type="entry name" value="Leucine-rich repeat family protein"/>
    <property type="match status" value="1"/>
</dbReference>
<dbReference type="InterPro" id="IPR000719">
    <property type="entry name" value="Prot_kinase_dom"/>
</dbReference>
<dbReference type="PANTHER" id="PTHR45974:SF266">
    <property type="entry name" value="LEUCINE-RICH REPEAT RECEPTOR PROTEIN KINASE HPCA1"/>
    <property type="match status" value="1"/>
</dbReference>
<dbReference type="Gene3D" id="1.10.510.10">
    <property type="entry name" value="Transferase(Phosphotransferase) domain 1"/>
    <property type="match status" value="1"/>
</dbReference>
<evidence type="ECO:0000259" key="20">
    <source>
        <dbReference type="PROSITE" id="PS50011"/>
    </source>
</evidence>
<dbReference type="EMBL" id="CM018033">
    <property type="protein sequence ID" value="KAA8545356.1"/>
    <property type="molecule type" value="Genomic_DNA"/>
</dbReference>
<keyword evidence="10 17" id="KW-0547">Nucleotide-binding</keyword>
<dbReference type="InterPro" id="IPR017441">
    <property type="entry name" value="Protein_kinase_ATP_BS"/>
</dbReference>
<evidence type="ECO:0000256" key="18">
    <source>
        <dbReference type="SAM" id="MobiDB-lite"/>
    </source>
</evidence>
<dbReference type="EC" id="2.7.11.1" evidence="3"/>
<keyword evidence="9" id="KW-0677">Repeat</keyword>
<dbReference type="InterPro" id="IPR013210">
    <property type="entry name" value="LRR_N_plant-typ"/>
</dbReference>
<evidence type="ECO:0000256" key="2">
    <source>
        <dbReference type="ARBA" id="ARBA00008684"/>
    </source>
</evidence>
<organism evidence="21 22">
    <name type="scientific">Nyssa sinensis</name>
    <dbReference type="NCBI Taxonomy" id="561372"/>
    <lineage>
        <taxon>Eukaryota</taxon>
        <taxon>Viridiplantae</taxon>
        <taxon>Streptophyta</taxon>
        <taxon>Embryophyta</taxon>
        <taxon>Tracheophyta</taxon>
        <taxon>Spermatophyta</taxon>
        <taxon>Magnoliopsida</taxon>
        <taxon>eudicotyledons</taxon>
        <taxon>Gunneridae</taxon>
        <taxon>Pentapetalae</taxon>
        <taxon>asterids</taxon>
        <taxon>Cornales</taxon>
        <taxon>Nyssaceae</taxon>
        <taxon>Nyssa</taxon>
    </lineage>
</organism>
<dbReference type="InterPro" id="IPR032675">
    <property type="entry name" value="LRR_dom_sf"/>
</dbReference>
<dbReference type="OrthoDB" id="2015206at2759"/>
<evidence type="ECO:0000256" key="12">
    <source>
        <dbReference type="ARBA" id="ARBA00022840"/>
    </source>
</evidence>
<dbReference type="PROSITE" id="PS00107">
    <property type="entry name" value="PROTEIN_KINASE_ATP"/>
    <property type="match status" value="1"/>
</dbReference>
<dbReference type="PROSITE" id="PS50011">
    <property type="entry name" value="PROTEIN_KINASE_DOM"/>
    <property type="match status" value="1"/>
</dbReference>
<dbReference type="SMART" id="SM00220">
    <property type="entry name" value="S_TKc"/>
    <property type="match status" value="1"/>
</dbReference>
<evidence type="ECO:0000256" key="6">
    <source>
        <dbReference type="ARBA" id="ARBA00022679"/>
    </source>
</evidence>
<dbReference type="InterPro" id="IPR008271">
    <property type="entry name" value="Ser/Thr_kinase_AS"/>
</dbReference>
<name>A0A5J5BRU9_9ASTE</name>
<dbReference type="CDD" id="cd14066">
    <property type="entry name" value="STKc_IRAK"/>
    <property type="match status" value="1"/>
</dbReference>
<evidence type="ECO:0000256" key="16">
    <source>
        <dbReference type="ARBA" id="ARBA00023180"/>
    </source>
</evidence>
<evidence type="ECO:0000256" key="7">
    <source>
        <dbReference type="ARBA" id="ARBA00022692"/>
    </source>
</evidence>
<evidence type="ECO:0000256" key="11">
    <source>
        <dbReference type="ARBA" id="ARBA00022777"/>
    </source>
</evidence>
<dbReference type="SUPFAM" id="SSF52058">
    <property type="entry name" value="L domain-like"/>
    <property type="match status" value="2"/>
</dbReference>
<feature type="compositionally biased region" description="Low complexity" evidence="18">
    <location>
        <begin position="917"/>
        <end position="926"/>
    </location>
</feature>
<evidence type="ECO:0000256" key="3">
    <source>
        <dbReference type="ARBA" id="ARBA00012513"/>
    </source>
</evidence>
<evidence type="ECO:0000256" key="14">
    <source>
        <dbReference type="ARBA" id="ARBA00023136"/>
    </source>
</evidence>
<keyword evidence="15" id="KW-0675">Receptor</keyword>
<dbReference type="Gene3D" id="3.80.10.10">
    <property type="entry name" value="Ribonuclease Inhibitor"/>
    <property type="match status" value="3"/>
</dbReference>
<keyword evidence="8" id="KW-0732">Signal</keyword>
<keyword evidence="12 17" id="KW-0067">ATP-binding</keyword>
<dbReference type="FunFam" id="3.80.10.10:FF:000542">
    <property type="entry name" value="Leucine-rich repeat protein kinase family protein"/>
    <property type="match status" value="1"/>
</dbReference>
<sequence>MIQGSNHSVIPGLPAGYLHSIFGYSSTVEHRRAFVFDAVAALNALKSSWQNLPPNWIGPDPCGSSWEGITCTNSHVTSIVLAGMGVIGSMSGDILSFSGLQYLDLSNNKDLTGTLPPSIGNLKNLSSLILVGCSFFGPIPDSIGSLQQLVFLSLNSNSFSGSIPPSIGNLSNLEWLDISNNKLNGTIPVSDGTIPGLDMLVSTKHFHFANNLLYGAIPPQLFSSNMVLIHVIFDNNQFTGNIPFSLGLVQTLEVVRLDWNSFSGSVPSNFNNLTSVNELYLSNNNLTGPIPNLTGMNFLDYVDMSNNSFNVSDVPPWVSRLQSLTTLLMEHTQLQGQIPVNLFSLPHLQNVVLSNNHLNGTLNIGTSYNNQLMLDLQNNSIANFAQSAGYNIELTLMENPICEGAGASERYCSVSQPSNSSFLTPSNNCTSVVCSSDKVSSPNCKCAYPYIGTLNFRSFSFSNLTNSSYFIFLEGSLMSVFLSNLLPVDSVSVSNPTINIYSYLQVRLQVFPSGQDYFNRTEISTIGTLLNRQSFQPLSYFGPFYFIDENYCCFAGPNKSSNIGIIVGAVVGSFVLVLLLVCAGIYAFHQKRIVKTATEQNPFASWSPDKSNGNAPQLKGARSFSFEEIKKCTNNFSEANGIGFGGYGKVYRGTLATGLVVAIKRAQQGSLQGALEFKTEIELLSRIHHKNVVSLVGFCYEKGEQMLVYEYIPNGTIRESLSGKSGIRLNWMRRLRIALDSARGLAYLHELANPPIIHRDIKSNNILLDEHLDAKVADFGLSKLMGDSEKGYVTTQVKGTLGYMDPEYYMTQQLTEKSDVYSFGVVLLELITARAPIEKGRHIVREMEEVISKSKDPHNLHGILDPTIGLGATLGGLEQFVNLAMSCVKESGPDRPTMGEVVRKIENIMQLASLNENTESTFASSSNEEEAERNSNHPYGNEAFDYSGGFIPFDIQHY</sequence>
<dbReference type="FunFam" id="3.30.200.20:FF:000328">
    <property type="entry name" value="Leucine-rich repeat protein kinase family protein"/>
    <property type="match status" value="1"/>
</dbReference>
<dbReference type="Gene3D" id="3.30.200.20">
    <property type="entry name" value="Phosphorylase Kinase, domain 1"/>
    <property type="match status" value="1"/>
</dbReference>
<keyword evidence="11" id="KW-0418">Kinase</keyword>
<dbReference type="PROSITE" id="PS00108">
    <property type="entry name" value="PROTEIN_KINASE_ST"/>
    <property type="match status" value="1"/>
</dbReference>
<evidence type="ECO:0000256" key="10">
    <source>
        <dbReference type="ARBA" id="ARBA00022741"/>
    </source>
</evidence>
<evidence type="ECO:0000256" key="15">
    <source>
        <dbReference type="ARBA" id="ARBA00023170"/>
    </source>
</evidence>
<keyword evidence="7 19" id="KW-0812">Transmembrane</keyword>
<keyword evidence="5" id="KW-0433">Leucine-rich repeat</keyword>
<evidence type="ECO:0000313" key="21">
    <source>
        <dbReference type="EMBL" id="KAA8545356.1"/>
    </source>
</evidence>
<keyword evidence="4" id="KW-0723">Serine/threonine-protein kinase</keyword>
<evidence type="ECO:0000256" key="9">
    <source>
        <dbReference type="ARBA" id="ARBA00022737"/>
    </source>
</evidence>
<evidence type="ECO:0000256" key="1">
    <source>
        <dbReference type="ARBA" id="ARBA00004479"/>
    </source>
</evidence>
<dbReference type="InterPro" id="IPR011009">
    <property type="entry name" value="Kinase-like_dom_sf"/>
</dbReference>
<evidence type="ECO:0000256" key="17">
    <source>
        <dbReference type="PROSITE-ProRule" id="PRU10141"/>
    </source>
</evidence>
<dbReference type="Pfam" id="PF00560">
    <property type="entry name" value="LRR_1"/>
    <property type="match status" value="4"/>
</dbReference>
<protein>
    <recommendedName>
        <fullName evidence="3">non-specific serine/threonine protein kinase</fullName>
        <ecNumber evidence="3">2.7.11.1</ecNumber>
    </recommendedName>
</protein>
<dbReference type="InterPro" id="IPR001245">
    <property type="entry name" value="Ser-Thr/Tyr_kinase_cat_dom"/>
</dbReference>
<gene>
    <name evidence="21" type="ORF">F0562_020140</name>
</gene>
<comment type="similarity">
    <text evidence="2">Belongs to the protein kinase superfamily. Ser/Thr protein kinase family.</text>
</comment>
<comment type="subcellular location">
    <subcellularLocation>
        <location evidence="1">Membrane</location>
        <topology evidence="1">Single-pass type I membrane protein</topology>
    </subcellularLocation>
</comment>
<dbReference type="PANTHER" id="PTHR45974">
    <property type="entry name" value="RECEPTOR-LIKE PROTEIN 55"/>
    <property type="match status" value="1"/>
</dbReference>
<evidence type="ECO:0000256" key="8">
    <source>
        <dbReference type="ARBA" id="ARBA00022729"/>
    </source>
</evidence>
<feature type="binding site" evidence="17">
    <location>
        <position position="664"/>
    </location>
    <ligand>
        <name>ATP</name>
        <dbReference type="ChEBI" id="CHEBI:30616"/>
    </ligand>
</feature>
<evidence type="ECO:0000256" key="4">
    <source>
        <dbReference type="ARBA" id="ARBA00022527"/>
    </source>
</evidence>
<dbReference type="AlphaFoldDB" id="A0A5J5BRU9"/>
<keyword evidence="16" id="KW-0325">Glycoprotein</keyword>
<feature type="transmembrane region" description="Helical" evidence="19">
    <location>
        <begin position="563"/>
        <end position="588"/>
    </location>
</feature>
<keyword evidence="22" id="KW-1185">Reference proteome</keyword>
<dbReference type="GO" id="GO:0004674">
    <property type="term" value="F:protein serine/threonine kinase activity"/>
    <property type="evidence" value="ECO:0007669"/>
    <property type="project" value="UniProtKB-KW"/>
</dbReference>
<dbReference type="GO" id="GO:0005524">
    <property type="term" value="F:ATP binding"/>
    <property type="evidence" value="ECO:0007669"/>
    <property type="project" value="UniProtKB-UniRule"/>
</dbReference>
<evidence type="ECO:0000313" key="22">
    <source>
        <dbReference type="Proteomes" id="UP000325577"/>
    </source>
</evidence>
<dbReference type="Pfam" id="PF08263">
    <property type="entry name" value="LRRNT_2"/>
    <property type="match status" value="1"/>
</dbReference>
<dbReference type="Pfam" id="PF07714">
    <property type="entry name" value="PK_Tyr_Ser-Thr"/>
    <property type="match status" value="1"/>
</dbReference>